<keyword evidence="2" id="KW-0472">Membrane</keyword>
<dbReference type="AlphaFoldDB" id="A0A510IF52"/>
<keyword evidence="2" id="KW-0812">Transmembrane</keyword>
<organism evidence="3 4">
    <name type="scientific">Vibrio rotiferianus</name>
    <dbReference type="NCBI Taxonomy" id="190895"/>
    <lineage>
        <taxon>Bacteria</taxon>
        <taxon>Pseudomonadati</taxon>
        <taxon>Pseudomonadota</taxon>
        <taxon>Gammaproteobacteria</taxon>
        <taxon>Vibrionales</taxon>
        <taxon>Vibrionaceae</taxon>
        <taxon>Vibrio</taxon>
    </lineage>
</organism>
<feature type="compositionally biased region" description="Basic and acidic residues" evidence="1">
    <location>
        <begin position="154"/>
        <end position="168"/>
    </location>
</feature>
<gene>
    <name evidence="3" type="ORF">VroAM7_49960</name>
</gene>
<dbReference type="Proteomes" id="UP000315115">
    <property type="component" value="Plasmid pAM7"/>
</dbReference>
<evidence type="ECO:0008006" key="5">
    <source>
        <dbReference type="Google" id="ProtNLM"/>
    </source>
</evidence>
<feature type="region of interest" description="Disordered" evidence="1">
    <location>
        <begin position="150"/>
        <end position="194"/>
    </location>
</feature>
<accession>A0A510IF52</accession>
<evidence type="ECO:0000313" key="3">
    <source>
        <dbReference type="EMBL" id="BBL92343.1"/>
    </source>
</evidence>
<evidence type="ECO:0000256" key="2">
    <source>
        <dbReference type="SAM" id="Phobius"/>
    </source>
</evidence>
<keyword evidence="3" id="KW-0614">Plasmid</keyword>
<feature type="transmembrane region" description="Helical" evidence="2">
    <location>
        <begin position="54"/>
        <end position="74"/>
    </location>
</feature>
<geneLocation type="plasmid" evidence="4">
    <name>pam7 dna</name>
</geneLocation>
<dbReference type="EMBL" id="AP019800">
    <property type="protein sequence ID" value="BBL92343.1"/>
    <property type="molecule type" value="Genomic_DNA"/>
</dbReference>
<protein>
    <recommendedName>
        <fullName evidence="5">NfeD-like C-terminal domain-containing protein</fullName>
    </recommendedName>
</protein>
<name>A0A510IF52_9VIBR</name>
<dbReference type="RefSeq" id="WP_143694307.1">
    <property type="nucleotide sequence ID" value="NZ_AP019800.1"/>
</dbReference>
<keyword evidence="2" id="KW-1133">Transmembrane helix</keyword>
<reference evidence="4" key="1">
    <citation type="submission" date="2019-07" db="EMBL/GenBank/DDBJ databases">
        <title>Complete Genome Sequences of Vibrion rotiferianus strain AM7.</title>
        <authorList>
            <person name="Miyazaki K."/>
            <person name="Wiseschart A."/>
            <person name="Pootanakit K."/>
            <person name="Ishimori K."/>
            <person name="Kitahara K."/>
        </authorList>
    </citation>
    <scope>NUCLEOTIDE SEQUENCE [LARGE SCALE GENOMIC DNA]</scope>
    <source>
        <strain evidence="4">AM7</strain>
        <plasmid evidence="4">pam7 dna</plasmid>
    </source>
</reference>
<sequence>MDIFDLFLGEPTIWFAFGALLLTIDLMLIGAPVLLFMALSAFAMVLVSMVFPNISFAVSAVLFSVFCFLSYVLVQDFVRKRKPKKDVCYSNENMLNSQFTLLDDLEAGVRKRVKINHIYYTVVSNVDQERGRKLMVYKVDNGILHVSSNIPSHEFPRENERREEKRQEPVPSPHYDDSPSTTNTSVDTSCGGGE</sequence>
<proteinExistence type="predicted"/>
<evidence type="ECO:0000313" key="4">
    <source>
        <dbReference type="Proteomes" id="UP000315115"/>
    </source>
</evidence>
<evidence type="ECO:0000256" key="1">
    <source>
        <dbReference type="SAM" id="MobiDB-lite"/>
    </source>
</evidence>
<feature type="compositionally biased region" description="Polar residues" evidence="1">
    <location>
        <begin position="178"/>
        <end position="188"/>
    </location>
</feature>
<feature type="transmembrane region" description="Helical" evidence="2">
    <location>
        <begin position="12"/>
        <end position="42"/>
    </location>
</feature>